<evidence type="ECO:0000259" key="5">
    <source>
        <dbReference type="PROSITE" id="PS51063"/>
    </source>
</evidence>
<keyword evidence="2" id="KW-0238">DNA-binding</keyword>
<dbReference type="InterPro" id="IPR014710">
    <property type="entry name" value="RmlC-like_jellyroll"/>
</dbReference>
<evidence type="ECO:0000256" key="3">
    <source>
        <dbReference type="ARBA" id="ARBA00023163"/>
    </source>
</evidence>
<dbReference type="PROSITE" id="PS51063">
    <property type="entry name" value="HTH_CRP_2"/>
    <property type="match status" value="1"/>
</dbReference>
<dbReference type="Gene3D" id="1.10.10.10">
    <property type="entry name" value="Winged helix-like DNA-binding domain superfamily/Winged helix DNA-binding domain"/>
    <property type="match status" value="1"/>
</dbReference>
<dbReference type="SUPFAM" id="SSF46785">
    <property type="entry name" value="Winged helix' DNA-binding domain"/>
    <property type="match status" value="1"/>
</dbReference>
<dbReference type="PROSITE" id="PS50042">
    <property type="entry name" value="CNMP_BINDING_3"/>
    <property type="match status" value="1"/>
</dbReference>
<dbReference type="PANTHER" id="PTHR24567:SF68">
    <property type="entry name" value="DNA-BINDING TRANSCRIPTIONAL DUAL REGULATOR CRP"/>
    <property type="match status" value="1"/>
</dbReference>
<sequence length="227" mass="25347">MDEGTTTPAVFAKRLSASTAAHLRTLGTVQFYKRGTPVLHAGEQGDSVVLLLAGRVKVVARGRNGSEVVLALGQPGDLYGEMAVLGERPRMADVVAVEDVEVRRISAEAFRRFLVDYDDARRETLMMNFARLAYANEQRLEQTQGDVTYRLARRLLDLVTENGKPLGDGRWQIDIPWAQRDLAQSLPASETSVDLALRRLREMNLVDTSYRTMVILDLSALREFTQP</sequence>
<evidence type="ECO:0000313" key="6">
    <source>
        <dbReference type="EMBL" id="MFB9908588.1"/>
    </source>
</evidence>
<organism evidence="6 7">
    <name type="scientific">Allokutzneria oryzae</name>
    <dbReference type="NCBI Taxonomy" id="1378989"/>
    <lineage>
        <taxon>Bacteria</taxon>
        <taxon>Bacillati</taxon>
        <taxon>Actinomycetota</taxon>
        <taxon>Actinomycetes</taxon>
        <taxon>Pseudonocardiales</taxon>
        <taxon>Pseudonocardiaceae</taxon>
        <taxon>Allokutzneria</taxon>
    </lineage>
</organism>
<dbReference type="InterPro" id="IPR000595">
    <property type="entry name" value="cNMP-bd_dom"/>
</dbReference>
<comment type="caution">
    <text evidence="6">The sequence shown here is derived from an EMBL/GenBank/DDBJ whole genome shotgun (WGS) entry which is preliminary data.</text>
</comment>
<dbReference type="Proteomes" id="UP001589693">
    <property type="component" value="Unassembled WGS sequence"/>
</dbReference>
<dbReference type="SMART" id="SM00100">
    <property type="entry name" value="cNMP"/>
    <property type="match status" value="1"/>
</dbReference>
<gene>
    <name evidence="6" type="ORF">ACFFQA_32025</name>
</gene>
<dbReference type="InterPro" id="IPR012318">
    <property type="entry name" value="HTH_CRP"/>
</dbReference>
<dbReference type="PRINTS" id="PR00103">
    <property type="entry name" value="CAMPKINASE"/>
</dbReference>
<evidence type="ECO:0000259" key="4">
    <source>
        <dbReference type="PROSITE" id="PS50042"/>
    </source>
</evidence>
<evidence type="ECO:0000256" key="2">
    <source>
        <dbReference type="ARBA" id="ARBA00023125"/>
    </source>
</evidence>
<dbReference type="InterPro" id="IPR018490">
    <property type="entry name" value="cNMP-bd_dom_sf"/>
</dbReference>
<dbReference type="InterPro" id="IPR036390">
    <property type="entry name" value="WH_DNA-bd_sf"/>
</dbReference>
<dbReference type="Pfam" id="PF13545">
    <property type="entry name" value="HTH_Crp_2"/>
    <property type="match status" value="1"/>
</dbReference>
<accession>A0ABV6A5Y8</accession>
<feature type="domain" description="Cyclic nucleotide-binding" evidence="4">
    <location>
        <begin position="11"/>
        <end position="131"/>
    </location>
</feature>
<keyword evidence="7" id="KW-1185">Reference proteome</keyword>
<dbReference type="SUPFAM" id="SSF51206">
    <property type="entry name" value="cAMP-binding domain-like"/>
    <property type="match status" value="1"/>
</dbReference>
<dbReference type="InterPro" id="IPR036388">
    <property type="entry name" value="WH-like_DNA-bd_sf"/>
</dbReference>
<dbReference type="Gene3D" id="2.60.120.10">
    <property type="entry name" value="Jelly Rolls"/>
    <property type="match status" value="1"/>
</dbReference>
<dbReference type="InterPro" id="IPR050397">
    <property type="entry name" value="Env_Response_Regulators"/>
</dbReference>
<evidence type="ECO:0000256" key="1">
    <source>
        <dbReference type="ARBA" id="ARBA00023015"/>
    </source>
</evidence>
<keyword evidence="3" id="KW-0804">Transcription</keyword>
<evidence type="ECO:0000313" key="7">
    <source>
        <dbReference type="Proteomes" id="UP001589693"/>
    </source>
</evidence>
<dbReference type="CDD" id="cd00038">
    <property type="entry name" value="CAP_ED"/>
    <property type="match status" value="1"/>
</dbReference>
<dbReference type="RefSeq" id="WP_377860433.1">
    <property type="nucleotide sequence ID" value="NZ_JBHLZU010000027.1"/>
</dbReference>
<reference evidence="6 7" key="1">
    <citation type="submission" date="2024-09" db="EMBL/GenBank/DDBJ databases">
        <authorList>
            <person name="Sun Q."/>
            <person name="Mori K."/>
        </authorList>
    </citation>
    <scope>NUCLEOTIDE SEQUENCE [LARGE SCALE GENOMIC DNA]</scope>
    <source>
        <strain evidence="6 7">TBRC 7907</strain>
    </source>
</reference>
<feature type="domain" description="HTH crp-type" evidence="5">
    <location>
        <begin position="145"/>
        <end position="219"/>
    </location>
</feature>
<protein>
    <submittedName>
        <fullName evidence="6">Crp/Fnr family transcriptional regulator</fullName>
    </submittedName>
</protein>
<proteinExistence type="predicted"/>
<dbReference type="Pfam" id="PF00027">
    <property type="entry name" value="cNMP_binding"/>
    <property type="match status" value="1"/>
</dbReference>
<dbReference type="PANTHER" id="PTHR24567">
    <property type="entry name" value="CRP FAMILY TRANSCRIPTIONAL REGULATORY PROTEIN"/>
    <property type="match status" value="1"/>
</dbReference>
<name>A0ABV6A5Y8_9PSEU</name>
<keyword evidence="1" id="KW-0805">Transcription regulation</keyword>
<dbReference type="EMBL" id="JBHLZU010000027">
    <property type="protein sequence ID" value="MFB9908588.1"/>
    <property type="molecule type" value="Genomic_DNA"/>
</dbReference>